<dbReference type="CDD" id="cd07012">
    <property type="entry name" value="PBP2_Bug_TTT"/>
    <property type="match status" value="1"/>
</dbReference>
<dbReference type="SUPFAM" id="SSF53850">
    <property type="entry name" value="Periplasmic binding protein-like II"/>
    <property type="match status" value="1"/>
</dbReference>
<name>V8QWD3_9BURK</name>
<dbReference type="PANTHER" id="PTHR42928">
    <property type="entry name" value="TRICARBOXYLATE-BINDING PROTEIN"/>
    <property type="match status" value="1"/>
</dbReference>
<dbReference type="OrthoDB" id="9126050at2"/>
<dbReference type="STRING" id="1424334.W822_01875"/>
<evidence type="ECO:0000256" key="2">
    <source>
        <dbReference type="SAM" id="SignalP"/>
    </source>
</evidence>
<evidence type="ECO:0000256" key="1">
    <source>
        <dbReference type="ARBA" id="ARBA00006987"/>
    </source>
</evidence>
<dbReference type="Gene3D" id="3.40.190.10">
    <property type="entry name" value="Periplasmic binding protein-like II"/>
    <property type="match status" value="1"/>
</dbReference>
<protein>
    <submittedName>
        <fullName evidence="3">ABC transporter substrate-binding protein</fullName>
    </submittedName>
</protein>
<dbReference type="EMBL" id="AYXT01000001">
    <property type="protein sequence ID" value="ETF03962.1"/>
    <property type="molecule type" value="Genomic_DNA"/>
</dbReference>
<evidence type="ECO:0000313" key="3">
    <source>
        <dbReference type="EMBL" id="ETF03962.1"/>
    </source>
</evidence>
<proteinExistence type="inferred from homology"/>
<dbReference type="Proteomes" id="UP000018733">
    <property type="component" value="Unassembled WGS sequence"/>
</dbReference>
<reference evidence="3 4" key="1">
    <citation type="journal article" date="2014" name="Genome Announc.">
        <title>Draft Genome Sequence of Advenella kashmirensis Strain W13003, a Polycyclic Aromatic Hydrocarbon-Degrading Bacterium.</title>
        <authorList>
            <person name="Wang X."/>
            <person name="Jin D."/>
            <person name="Zhou L."/>
            <person name="Wu L."/>
            <person name="An W."/>
            <person name="Zhao L."/>
        </authorList>
    </citation>
    <scope>NUCLEOTIDE SEQUENCE [LARGE SCALE GENOMIC DNA]</scope>
    <source>
        <strain evidence="3 4">W13003</strain>
    </source>
</reference>
<dbReference type="RefSeq" id="WP_024003443.1">
    <property type="nucleotide sequence ID" value="NZ_KI650979.1"/>
</dbReference>
<feature type="signal peptide" evidence="2">
    <location>
        <begin position="1"/>
        <end position="32"/>
    </location>
</feature>
<gene>
    <name evidence="3" type="ORF">W822_01875</name>
</gene>
<dbReference type="Pfam" id="PF03401">
    <property type="entry name" value="TctC"/>
    <property type="match status" value="1"/>
</dbReference>
<dbReference type="HOGENOM" id="CLU_045683_0_0_4"/>
<sequence>MDAKRSISEKIRKSFLCITTAVMTLLSNPLMAQDWPTQPVSLIIPFSPGGSTDIIARVVGNKMAEVLGVSVVPENKGGAGGIIAANYLANAAKNGYTISLDHIGFAFNQSLIHGKRIPQKEIVPVAFIGSTPNVLVVPNSFPAKTLPEFIAFAKAHPNEINFGSGGVGSAGHLPMELLQSVTKTKMVHVPYKGSGPAITDLTSGRIQAMLMTIPAIMGAIKNNQVRAIATTGLKRPKAISDIPTFKEAGIDHFVYQPWYGIFAPKGTPQPVLDKLHAAVNQSISDPVVVAKLLEQGLATEKKTQQAFVDEVGSDTKEWGDIIGKLGLSAK</sequence>
<dbReference type="InterPro" id="IPR042100">
    <property type="entry name" value="Bug_dom1"/>
</dbReference>
<keyword evidence="2" id="KW-0732">Signal</keyword>
<dbReference type="eggNOG" id="COG3181">
    <property type="taxonomic scope" value="Bacteria"/>
</dbReference>
<feature type="chain" id="PRO_5004771772" evidence="2">
    <location>
        <begin position="33"/>
        <end position="330"/>
    </location>
</feature>
<dbReference type="Gene3D" id="3.40.190.150">
    <property type="entry name" value="Bordetella uptake gene, domain 1"/>
    <property type="match status" value="1"/>
</dbReference>
<dbReference type="PIRSF" id="PIRSF017082">
    <property type="entry name" value="YflP"/>
    <property type="match status" value="1"/>
</dbReference>
<keyword evidence="4" id="KW-1185">Reference proteome</keyword>
<dbReference type="AlphaFoldDB" id="V8QWD3"/>
<dbReference type="InterPro" id="IPR005064">
    <property type="entry name" value="BUG"/>
</dbReference>
<dbReference type="PANTHER" id="PTHR42928:SF5">
    <property type="entry name" value="BLR1237 PROTEIN"/>
    <property type="match status" value="1"/>
</dbReference>
<comment type="similarity">
    <text evidence="1">Belongs to the UPF0065 (bug) family.</text>
</comment>
<comment type="caution">
    <text evidence="3">The sequence shown here is derived from an EMBL/GenBank/DDBJ whole genome shotgun (WGS) entry which is preliminary data.</text>
</comment>
<evidence type="ECO:0000313" key="4">
    <source>
        <dbReference type="Proteomes" id="UP000018733"/>
    </source>
</evidence>
<organism evidence="3 4">
    <name type="scientific">Advenella kashmirensis W13003</name>
    <dbReference type="NCBI Taxonomy" id="1424334"/>
    <lineage>
        <taxon>Bacteria</taxon>
        <taxon>Pseudomonadati</taxon>
        <taxon>Pseudomonadota</taxon>
        <taxon>Betaproteobacteria</taxon>
        <taxon>Burkholderiales</taxon>
        <taxon>Alcaligenaceae</taxon>
    </lineage>
</organism>
<accession>V8QWD3</accession>
<dbReference type="PATRIC" id="fig|1424334.3.peg.369"/>